<sequence length="261" mass="31062">MLTRQINTLRLGLKNLYQLNHIKDFHNATVAHKAQVMNDESSYLVKTDRIYKPTYTIEFDRIGEVLLYSCDPHKHLTIFLKYPYVLYETAIPLSIYLWFKNPLDIAWYWNNLFIYAPSFLWIPRMWYWRSLQYKIQRLSLLRGGKILKMETNTLANDKNTYWFETYQSHPLTADFTKFDDRDNADFLTEEGQLKYELACQLDHIQELGTTVQDEVIYFMKEGIVHHPELFEAATKGYVIDTSNFVINTAHNIRAFEGHHNQ</sequence>
<keyword evidence="1" id="KW-0812">Transmembrane</keyword>
<evidence type="ECO:0000313" key="2">
    <source>
        <dbReference type="EMBL" id="CAD8079708.1"/>
    </source>
</evidence>
<name>A0A8S1MGD2_PARPR</name>
<dbReference type="EMBL" id="CAJJDM010000063">
    <property type="protein sequence ID" value="CAD8079708.1"/>
    <property type="molecule type" value="Genomic_DNA"/>
</dbReference>
<dbReference type="EMBL" id="CAJJDM010000063">
    <property type="protein sequence ID" value="CAD8079710.1"/>
    <property type="molecule type" value="Genomic_DNA"/>
</dbReference>
<keyword evidence="4" id="KW-1185">Reference proteome</keyword>
<gene>
    <name evidence="2" type="ORF">PPRIM_AZ9-3.1.T0620160</name>
    <name evidence="3" type="ORF">PPRIM_AZ9-3.1.T0620161</name>
</gene>
<evidence type="ECO:0000256" key="1">
    <source>
        <dbReference type="SAM" id="Phobius"/>
    </source>
</evidence>
<dbReference type="Proteomes" id="UP000688137">
    <property type="component" value="Unassembled WGS sequence"/>
</dbReference>
<proteinExistence type="predicted"/>
<keyword evidence="1" id="KW-1133">Transmembrane helix</keyword>
<comment type="caution">
    <text evidence="3">The sequence shown here is derived from an EMBL/GenBank/DDBJ whole genome shotgun (WGS) entry which is preliminary data.</text>
</comment>
<protein>
    <submittedName>
        <fullName evidence="3">Uncharacterized protein</fullName>
    </submittedName>
</protein>
<reference evidence="3" key="1">
    <citation type="submission" date="2021-01" db="EMBL/GenBank/DDBJ databases">
        <authorList>
            <consortium name="Genoscope - CEA"/>
            <person name="William W."/>
        </authorList>
    </citation>
    <scope>NUCLEOTIDE SEQUENCE</scope>
</reference>
<evidence type="ECO:0000313" key="3">
    <source>
        <dbReference type="EMBL" id="CAD8079710.1"/>
    </source>
</evidence>
<feature type="transmembrane region" description="Helical" evidence="1">
    <location>
        <begin position="105"/>
        <end position="127"/>
    </location>
</feature>
<organism evidence="3 4">
    <name type="scientific">Paramecium primaurelia</name>
    <dbReference type="NCBI Taxonomy" id="5886"/>
    <lineage>
        <taxon>Eukaryota</taxon>
        <taxon>Sar</taxon>
        <taxon>Alveolata</taxon>
        <taxon>Ciliophora</taxon>
        <taxon>Intramacronucleata</taxon>
        <taxon>Oligohymenophorea</taxon>
        <taxon>Peniculida</taxon>
        <taxon>Parameciidae</taxon>
        <taxon>Paramecium</taxon>
    </lineage>
</organism>
<keyword evidence="1" id="KW-0472">Membrane</keyword>
<dbReference type="AlphaFoldDB" id="A0A8S1MGD2"/>
<accession>A0A8S1MGD2</accession>
<evidence type="ECO:0000313" key="4">
    <source>
        <dbReference type="Proteomes" id="UP000688137"/>
    </source>
</evidence>
<feature type="transmembrane region" description="Helical" evidence="1">
    <location>
        <begin position="82"/>
        <end position="99"/>
    </location>
</feature>